<accession>A0A8J2WHD8</accession>
<evidence type="ECO:0000313" key="3">
    <source>
        <dbReference type="Proteomes" id="UP000789390"/>
    </source>
</evidence>
<protein>
    <recommendedName>
        <fullName evidence="4">Secreted protein</fullName>
    </recommendedName>
</protein>
<reference evidence="2" key="1">
    <citation type="submission" date="2021-11" db="EMBL/GenBank/DDBJ databases">
        <authorList>
            <person name="Schell T."/>
        </authorList>
    </citation>
    <scope>NUCLEOTIDE SEQUENCE</scope>
    <source>
        <strain evidence="2">M5</strain>
    </source>
</reference>
<name>A0A8J2WHD8_9CRUS</name>
<evidence type="ECO:0008006" key="4">
    <source>
        <dbReference type="Google" id="ProtNLM"/>
    </source>
</evidence>
<evidence type="ECO:0000256" key="1">
    <source>
        <dbReference type="SAM" id="SignalP"/>
    </source>
</evidence>
<comment type="caution">
    <text evidence="2">The sequence shown here is derived from an EMBL/GenBank/DDBJ whole genome shotgun (WGS) entry which is preliminary data.</text>
</comment>
<organism evidence="2 3">
    <name type="scientific">Daphnia galeata</name>
    <dbReference type="NCBI Taxonomy" id="27404"/>
    <lineage>
        <taxon>Eukaryota</taxon>
        <taxon>Metazoa</taxon>
        <taxon>Ecdysozoa</taxon>
        <taxon>Arthropoda</taxon>
        <taxon>Crustacea</taxon>
        <taxon>Branchiopoda</taxon>
        <taxon>Diplostraca</taxon>
        <taxon>Cladocera</taxon>
        <taxon>Anomopoda</taxon>
        <taxon>Daphniidae</taxon>
        <taxon>Daphnia</taxon>
    </lineage>
</organism>
<keyword evidence="3" id="KW-1185">Reference proteome</keyword>
<dbReference type="AlphaFoldDB" id="A0A8J2WHD8"/>
<feature type="signal peptide" evidence="1">
    <location>
        <begin position="1"/>
        <end position="19"/>
    </location>
</feature>
<proteinExistence type="predicted"/>
<sequence>MKLVERLTVFLPFWQFSGGYCVASGDEEGSIFPKNVKVLQKTCTLALLKTYRMNMDGMDRLTYRNHYCGKKVGNLSPLY</sequence>
<keyword evidence="1" id="KW-0732">Signal</keyword>
<gene>
    <name evidence="2" type="ORF">DGAL_LOCUS7337</name>
</gene>
<dbReference type="Proteomes" id="UP000789390">
    <property type="component" value="Unassembled WGS sequence"/>
</dbReference>
<dbReference type="EMBL" id="CAKKLH010000139">
    <property type="protein sequence ID" value="CAH0104431.1"/>
    <property type="molecule type" value="Genomic_DNA"/>
</dbReference>
<feature type="chain" id="PRO_5035284080" description="Secreted protein" evidence="1">
    <location>
        <begin position="20"/>
        <end position="79"/>
    </location>
</feature>
<evidence type="ECO:0000313" key="2">
    <source>
        <dbReference type="EMBL" id="CAH0104431.1"/>
    </source>
</evidence>